<dbReference type="InterPro" id="IPR016161">
    <property type="entry name" value="Ald_DH/histidinol_DH"/>
</dbReference>
<dbReference type="GO" id="GO:0004777">
    <property type="term" value="F:succinate-semialdehyde dehydrogenase (NAD+) activity"/>
    <property type="evidence" value="ECO:0007669"/>
    <property type="project" value="TreeGrafter"/>
</dbReference>
<dbReference type="InterPro" id="IPR029510">
    <property type="entry name" value="Ald_DH_CS_GLU"/>
</dbReference>
<dbReference type="Pfam" id="PF00171">
    <property type="entry name" value="Aldedh"/>
    <property type="match status" value="1"/>
</dbReference>
<dbReference type="InterPro" id="IPR050740">
    <property type="entry name" value="Aldehyde_DH_Superfamily"/>
</dbReference>
<keyword evidence="7" id="KW-1185">Reference proteome</keyword>
<comment type="similarity">
    <text evidence="1 4">Belongs to the aldehyde dehydrogenase family.</text>
</comment>
<dbReference type="eggNOG" id="COG1012">
    <property type="taxonomic scope" value="Bacteria"/>
</dbReference>
<dbReference type="InterPro" id="IPR015590">
    <property type="entry name" value="Aldehyde_DH_dom"/>
</dbReference>
<dbReference type="SUPFAM" id="SSF53720">
    <property type="entry name" value="ALDH-like"/>
    <property type="match status" value="1"/>
</dbReference>
<organism evidence="6 7">
    <name type="scientific">Endozoicomonas elysicola</name>
    <dbReference type="NCBI Taxonomy" id="305900"/>
    <lineage>
        <taxon>Bacteria</taxon>
        <taxon>Pseudomonadati</taxon>
        <taxon>Pseudomonadota</taxon>
        <taxon>Gammaproteobacteria</taxon>
        <taxon>Oceanospirillales</taxon>
        <taxon>Endozoicomonadaceae</taxon>
        <taxon>Endozoicomonas</taxon>
    </lineage>
</organism>
<dbReference type="EC" id="1.2.1.16" evidence="6"/>
<dbReference type="EMBL" id="JOJP01000001">
    <property type="protein sequence ID" value="KEI72616.1"/>
    <property type="molecule type" value="Genomic_DNA"/>
</dbReference>
<dbReference type="PANTHER" id="PTHR43353">
    <property type="entry name" value="SUCCINATE-SEMIALDEHYDE DEHYDROGENASE, MITOCHONDRIAL"/>
    <property type="match status" value="1"/>
</dbReference>
<proteinExistence type="inferred from homology"/>
<protein>
    <submittedName>
        <fullName evidence="6">Succinate-semialdehyde dehydrogenase</fullName>
        <ecNumber evidence="6">1.2.1.16</ecNumber>
    </submittedName>
</protein>
<comment type="caution">
    <text evidence="6">The sequence shown here is derived from an EMBL/GenBank/DDBJ whole genome shotgun (WGS) entry which is preliminary data.</text>
</comment>
<dbReference type="InterPro" id="IPR016160">
    <property type="entry name" value="Ald_DH_CS_CYS"/>
</dbReference>
<evidence type="ECO:0000256" key="3">
    <source>
        <dbReference type="PROSITE-ProRule" id="PRU10007"/>
    </source>
</evidence>
<dbReference type="FunFam" id="3.40.309.10:FF:000004">
    <property type="entry name" value="Succinate-semialdehyde dehydrogenase I"/>
    <property type="match status" value="1"/>
</dbReference>
<dbReference type="InterPro" id="IPR016163">
    <property type="entry name" value="Ald_DH_C"/>
</dbReference>
<dbReference type="Gene3D" id="3.40.309.10">
    <property type="entry name" value="Aldehyde Dehydrogenase, Chain A, domain 2"/>
    <property type="match status" value="1"/>
</dbReference>
<sequence length="476" mass="51778">MDKINNKSLLSVLCEPADTALAIDNPANGAVIGYIPVQSEAEVEEAIERSRQAQGDWKRLTAKERSVFLCRWYELLMENQNDLARLMTLEQGKPLAESKGEVAYGASFIQWFAEEAKRAYGSTIPGHTQDRRLVTIKQPVGVAAAITPWNFPIAMITRKAAPALAAGCSFIVKPANQTPLSAYAVAELAWQAGIPKDVLQVVVHHSPEKVGDIFTRHPTIRKLSFTGSTRVGRHLVAQSAETIKNTSMELGGNAPFIVFDDADIDQAVQGAIASKFRNAGQTCVCANRFYVHDDIHDEFVSQFIEAVKGLKVGNGLEEGVQIGPVIDALAKERILEKINLAVDQGATVATGGKALNGCFVEPTVLTGVQQPMSFIQEELFGPVAPILRFSSDEELIKQANDTIYGLAAYFYSRDINRIWNVAEALEYGMVGVNDGIISTELAPFGGVKQSGFGREGGQEGIEEYLETKYLCFGGIH</sequence>
<dbReference type="InterPro" id="IPR016162">
    <property type="entry name" value="Ald_DH_N"/>
</dbReference>
<dbReference type="PROSITE" id="PS00070">
    <property type="entry name" value="ALDEHYDE_DEHYDR_CYS"/>
    <property type="match status" value="1"/>
</dbReference>
<dbReference type="PROSITE" id="PS00687">
    <property type="entry name" value="ALDEHYDE_DEHYDR_GLU"/>
    <property type="match status" value="1"/>
</dbReference>
<dbReference type="InterPro" id="IPR010102">
    <property type="entry name" value="Succ_semiAld_DH"/>
</dbReference>
<dbReference type="STRING" id="305900.GV64_19455"/>
<feature type="domain" description="Aldehyde dehydrogenase" evidence="5">
    <location>
        <begin position="21"/>
        <end position="469"/>
    </location>
</feature>
<dbReference type="GO" id="GO:0009450">
    <property type="term" value="P:gamma-aminobutyric acid catabolic process"/>
    <property type="evidence" value="ECO:0007669"/>
    <property type="project" value="InterPro"/>
</dbReference>
<dbReference type="CDD" id="cd07103">
    <property type="entry name" value="ALDH_F5_SSADH_GabD"/>
    <property type="match status" value="1"/>
</dbReference>
<evidence type="ECO:0000256" key="1">
    <source>
        <dbReference type="ARBA" id="ARBA00009986"/>
    </source>
</evidence>
<dbReference type="NCBIfam" id="TIGR01780">
    <property type="entry name" value="SSADH"/>
    <property type="match status" value="1"/>
</dbReference>
<dbReference type="Proteomes" id="UP000027997">
    <property type="component" value="Unassembled WGS sequence"/>
</dbReference>
<name>A0A081KEP0_9GAMM</name>
<evidence type="ECO:0000256" key="4">
    <source>
        <dbReference type="RuleBase" id="RU003345"/>
    </source>
</evidence>
<dbReference type="PANTHER" id="PTHR43353:SF5">
    <property type="entry name" value="SUCCINATE-SEMIALDEHYDE DEHYDROGENASE, MITOCHONDRIAL"/>
    <property type="match status" value="1"/>
</dbReference>
<dbReference type="AlphaFoldDB" id="A0A081KEP0"/>
<accession>A0A081KEP0</accession>
<evidence type="ECO:0000259" key="5">
    <source>
        <dbReference type="Pfam" id="PF00171"/>
    </source>
</evidence>
<dbReference type="RefSeq" id="WP_020581264.1">
    <property type="nucleotide sequence ID" value="NZ_JOJP01000001.1"/>
</dbReference>
<dbReference type="Gene3D" id="3.40.605.10">
    <property type="entry name" value="Aldehyde Dehydrogenase, Chain A, domain 1"/>
    <property type="match status" value="1"/>
</dbReference>
<keyword evidence="2 4" id="KW-0560">Oxidoreductase</keyword>
<gene>
    <name evidence="6" type="primary">gabD</name>
    <name evidence="6" type="ORF">GV64_19455</name>
</gene>
<feature type="active site" evidence="3">
    <location>
        <position position="249"/>
    </location>
</feature>
<dbReference type="FunFam" id="3.40.605.10:FF:000005">
    <property type="entry name" value="Succinate-semialdehyde dehydrogenase I"/>
    <property type="match status" value="1"/>
</dbReference>
<evidence type="ECO:0000256" key="2">
    <source>
        <dbReference type="ARBA" id="ARBA00023002"/>
    </source>
</evidence>
<evidence type="ECO:0000313" key="6">
    <source>
        <dbReference type="EMBL" id="KEI72616.1"/>
    </source>
</evidence>
<reference evidence="6 7" key="1">
    <citation type="submission" date="2014-06" db="EMBL/GenBank/DDBJ databases">
        <title>Whole Genome Sequences of Three Symbiotic Endozoicomonas Bacteria.</title>
        <authorList>
            <person name="Neave M.J."/>
            <person name="Apprill A."/>
            <person name="Voolstra C.R."/>
        </authorList>
    </citation>
    <scope>NUCLEOTIDE SEQUENCE [LARGE SCALE GENOMIC DNA]</scope>
    <source>
        <strain evidence="6 7">DSM 22380</strain>
    </source>
</reference>
<dbReference type="FunFam" id="3.40.605.10:FF:000026">
    <property type="entry name" value="Aldehyde dehydrogenase, putative"/>
    <property type="match status" value="1"/>
</dbReference>
<evidence type="ECO:0000313" key="7">
    <source>
        <dbReference type="Proteomes" id="UP000027997"/>
    </source>
</evidence>